<evidence type="ECO:0000313" key="2">
    <source>
        <dbReference type="EMBL" id="GME78002.1"/>
    </source>
</evidence>
<name>A0A9W6T6I9_AMBMO</name>
<accession>A0A9W6T6I9</accession>
<evidence type="ECO:0000256" key="1">
    <source>
        <dbReference type="SAM" id="MobiDB-lite"/>
    </source>
</evidence>
<keyword evidence="3" id="KW-1185">Reference proteome</keyword>
<dbReference type="EMBL" id="BSXU01012791">
    <property type="protein sequence ID" value="GME78002.1"/>
    <property type="molecule type" value="Genomic_DNA"/>
</dbReference>
<feature type="compositionally biased region" description="Low complexity" evidence="1">
    <location>
        <begin position="88"/>
        <end position="98"/>
    </location>
</feature>
<organism evidence="2 3">
    <name type="scientific">Ambrosiozyma monospora</name>
    <name type="common">Yeast</name>
    <name type="synonym">Endomycopsis monosporus</name>
    <dbReference type="NCBI Taxonomy" id="43982"/>
    <lineage>
        <taxon>Eukaryota</taxon>
        <taxon>Fungi</taxon>
        <taxon>Dikarya</taxon>
        <taxon>Ascomycota</taxon>
        <taxon>Saccharomycotina</taxon>
        <taxon>Pichiomycetes</taxon>
        <taxon>Pichiales</taxon>
        <taxon>Pichiaceae</taxon>
        <taxon>Ambrosiozyma</taxon>
    </lineage>
</organism>
<gene>
    <name evidence="2" type="ORF">Amon01_000974000</name>
</gene>
<dbReference type="OrthoDB" id="21449at2759"/>
<evidence type="ECO:0000313" key="3">
    <source>
        <dbReference type="Proteomes" id="UP001165063"/>
    </source>
</evidence>
<dbReference type="Proteomes" id="UP001165063">
    <property type="component" value="Unassembled WGS sequence"/>
</dbReference>
<reference evidence="2" key="1">
    <citation type="submission" date="2023-04" db="EMBL/GenBank/DDBJ databases">
        <title>Ambrosiozyma monospora NBRC 1965.</title>
        <authorList>
            <person name="Ichikawa N."/>
            <person name="Sato H."/>
            <person name="Tonouchi N."/>
        </authorList>
    </citation>
    <scope>NUCLEOTIDE SEQUENCE</scope>
    <source>
        <strain evidence="2">NBRC 1965</strain>
    </source>
</reference>
<feature type="region of interest" description="Disordered" evidence="1">
    <location>
        <begin position="88"/>
        <end position="118"/>
    </location>
</feature>
<comment type="caution">
    <text evidence="2">The sequence shown here is derived from an EMBL/GenBank/DDBJ whole genome shotgun (WGS) entry which is preliminary data.</text>
</comment>
<feature type="region of interest" description="Disordered" evidence="1">
    <location>
        <begin position="127"/>
        <end position="146"/>
    </location>
</feature>
<sequence length="182" mass="20872">METTVFKLSNLINANLVKDRLIKILNKYKNTTLEEITSLESKYKAKKNEIELVENGKVEDKVLYQEFVDKLNKEQRIKQLRQKQLQQQQQRRAQAQQQAVTQNQMRASSTASKQQMPVKVASRFPTTALRPNTNSLTNTLNNSASSATSTPIATLKLWVRMSHKLLLNPMLTHSRSSQFQAN</sequence>
<feature type="compositionally biased region" description="Polar residues" evidence="1">
    <location>
        <begin position="99"/>
        <end position="115"/>
    </location>
</feature>
<feature type="compositionally biased region" description="Low complexity" evidence="1">
    <location>
        <begin position="132"/>
        <end position="146"/>
    </location>
</feature>
<dbReference type="AlphaFoldDB" id="A0A9W6T6I9"/>
<proteinExistence type="predicted"/>
<protein>
    <submittedName>
        <fullName evidence="2">Unnamed protein product</fullName>
    </submittedName>
</protein>